<evidence type="ECO:0000256" key="1">
    <source>
        <dbReference type="SAM" id="Phobius"/>
    </source>
</evidence>
<reference evidence="3" key="1">
    <citation type="journal article" date="2023" name="Mol. Phylogenet. Evol.">
        <title>Genome-scale phylogeny and comparative genomics of the fungal order Sordariales.</title>
        <authorList>
            <person name="Hensen N."/>
            <person name="Bonometti L."/>
            <person name="Westerberg I."/>
            <person name="Brannstrom I.O."/>
            <person name="Guillou S."/>
            <person name="Cros-Aarteil S."/>
            <person name="Calhoun S."/>
            <person name="Haridas S."/>
            <person name="Kuo A."/>
            <person name="Mondo S."/>
            <person name="Pangilinan J."/>
            <person name="Riley R."/>
            <person name="LaButti K."/>
            <person name="Andreopoulos B."/>
            <person name="Lipzen A."/>
            <person name="Chen C."/>
            <person name="Yan M."/>
            <person name="Daum C."/>
            <person name="Ng V."/>
            <person name="Clum A."/>
            <person name="Steindorff A."/>
            <person name="Ohm R.A."/>
            <person name="Martin F."/>
            <person name="Silar P."/>
            <person name="Natvig D.O."/>
            <person name="Lalanne C."/>
            <person name="Gautier V."/>
            <person name="Ament-Velasquez S.L."/>
            <person name="Kruys A."/>
            <person name="Hutchinson M.I."/>
            <person name="Powell A.J."/>
            <person name="Barry K."/>
            <person name="Miller A.N."/>
            <person name="Grigoriev I.V."/>
            <person name="Debuchy R."/>
            <person name="Gladieux P."/>
            <person name="Hiltunen Thoren M."/>
            <person name="Johannesson H."/>
        </authorList>
    </citation>
    <scope>NUCLEOTIDE SEQUENCE</scope>
    <source>
        <strain evidence="3">FGSC 1904</strain>
    </source>
</reference>
<evidence type="ECO:0000313" key="4">
    <source>
        <dbReference type="Proteomes" id="UP001281003"/>
    </source>
</evidence>
<evidence type="ECO:0000256" key="2">
    <source>
        <dbReference type="SAM" id="SignalP"/>
    </source>
</evidence>
<dbReference type="AlphaFoldDB" id="A0AAE0P2N5"/>
<keyword evidence="1" id="KW-1133">Transmembrane helix</keyword>
<comment type="caution">
    <text evidence="3">The sequence shown here is derived from an EMBL/GenBank/DDBJ whole genome shotgun (WGS) entry which is preliminary data.</text>
</comment>
<feature type="signal peptide" evidence="2">
    <location>
        <begin position="1"/>
        <end position="19"/>
    </location>
</feature>
<proteinExistence type="predicted"/>
<sequence length="78" mass="9042">MQMLLLLLFPLSIFIKVYTYLVATHHCRFTVIISSLSFILVSLHSCYIMIKGGQIGILVYEWSCDTHYLFLLISQGRQ</sequence>
<accession>A0AAE0P2N5</accession>
<keyword evidence="4" id="KW-1185">Reference proteome</keyword>
<keyword evidence="1" id="KW-0472">Membrane</keyword>
<feature type="transmembrane region" description="Helical" evidence="1">
    <location>
        <begin position="29"/>
        <end position="50"/>
    </location>
</feature>
<evidence type="ECO:0008006" key="5">
    <source>
        <dbReference type="Google" id="ProtNLM"/>
    </source>
</evidence>
<keyword evidence="2" id="KW-0732">Signal</keyword>
<keyword evidence="1" id="KW-0812">Transmembrane</keyword>
<protein>
    <recommendedName>
        <fullName evidence="5">Secreted protein</fullName>
    </recommendedName>
</protein>
<name>A0AAE0P2N5_SORBR</name>
<organism evidence="3 4">
    <name type="scientific">Sordaria brevicollis</name>
    <dbReference type="NCBI Taxonomy" id="83679"/>
    <lineage>
        <taxon>Eukaryota</taxon>
        <taxon>Fungi</taxon>
        <taxon>Dikarya</taxon>
        <taxon>Ascomycota</taxon>
        <taxon>Pezizomycotina</taxon>
        <taxon>Sordariomycetes</taxon>
        <taxon>Sordariomycetidae</taxon>
        <taxon>Sordariales</taxon>
        <taxon>Sordariaceae</taxon>
        <taxon>Sordaria</taxon>
    </lineage>
</organism>
<evidence type="ECO:0000313" key="3">
    <source>
        <dbReference type="EMBL" id="KAK3392072.1"/>
    </source>
</evidence>
<feature type="chain" id="PRO_5042066558" description="Secreted protein" evidence="2">
    <location>
        <begin position="20"/>
        <end position="78"/>
    </location>
</feature>
<reference evidence="3" key="2">
    <citation type="submission" date="2023-07" db="EMBL/GenBank/DDBJ databases">
        <authorList>
            <consortium name="Lawrence Berkeley National Laboratory"/>
            <person name="Haridas S."/>
            <person name="Hensen N."/>
            <person name="Bonometti L."/>
            <person name="Westerberg I."/>
            <person name="Brannstrom I.O."/>
            <person name="Guillou S."/>
            <person name="Cros-Aarteil S."/>
            <person name="Calhoun S."/>
            <person name="Kuo A."/>
            <person name="Mondo S."/>
            <person name="Pangilinan J."/>
            <person name="Riley R."/>
            <person name="LaButti K."/>
            <person name="Andreopoulos B."/>
            <person name="Lipzen A."/>
            <person name="Chen C."/>
            <person name="Yanf M."/>
            <person name="Daum C."/>
            <person name="Ng V."/>
            <person name="Clum A."/>
            <person name="Steindorff A."/>
            <person name="Ohm R."/>
            <person name="Martin F."/>
            <person name="Silar P."/>
            <person name="Natvig D."/>
            <person name="Lalanne C."/>
            <person name="Gautier V."/>
            <person name="Ament-velasquez S.L."/>
            <person name="Kruys A."/>
            <person name="Hutchinson M.I."/>
            <person name="Powell A.J."/>
            <person name="Barry K."/>
            <person name="Miller A.N."/>
            <person name="Grigoriev I.V."/>
            <person name="Debuchy R."/>
            <person name="Gladieux P."/>
            <person name="Thoren M.H."/>
            <person name="Johannesson H."/>
        </authorList>
    </citation>
    <scope>NUCLEOTIDE SEQUENCE</scope>
    <source>
        <strain evidence="3">FGSC 1904</strain>
    </source>
</reference>
<dbReference type="Proteomes" id="UP001281003">
    <property type="component" value="Unassembled WGS sequence"/>
</dbReference>
<gene>
    <name evidence="3" type="ORF">B0T20DRAFT_73014</name>
</gene>
<dbReference type="EMBL" id="JAUTDP010000012">
    <property type="protein sequence ID" value="KAK3392072.1"/>
    <property type="molecule type" value="Genomic_DNA"/>
</dbReference>